<dbReference type="FunCoup" id="D9QPC3">
    <property type="interactions" value="103"/>
</dbReference>
<dbReference type="STRING" id="633149.Bresu_3080"/>
<dbReference type="eggNOG" id="COG1922">
    <property type="taxonomic scope" value="Bacteria"/>
</dbReference>
<organism evidence="3 4">
    <name type="scientific">Brevundimonas subvibrioides (strain ATCC 15264 / DSM 4735 / LMG 14903 / NBRC 16000 / CB 81)</name>
    <name type="common">Caulobacter subvibrioides</name>
    <dbReference type="NCBI Taxonomy" id="633149"/>
    <lineage>
        <taxon>Bacteria</taxon>
        <taxon>Pseudomonadati</taxon>
        <taxon>Pseudomonadota</taxon>
        <taxon>Alphaproteobacteria</taxon>
        <taxon>Caulobacterales</taxon>
        <taxon>Caulobacteraceae</taxon>
        <taxon>Brevundimonas</taxon>
    </lineage>
</organism>
<evidence type="ECO:0000313" key="3">
    <source>
        <dbReference type="EMBL" id="ADL02386.1"/>
    </source>
</evidence>
<dbReference type="CAZy" id="GT26">
    <property type="family name" value="Glycosyltransferase Family 26"/>
</dbReference>
<protein>
    <submittedName>
        <fullName evidence="3">Glycosyl transferase, WecB/TagA/CpsF family</fullName>
    </submittedName>
</protein>
<dbReference type="InterPro" id="IPR004629">
    <property type="entry name" value="WecG_TagA_CpsF"/>
</dbReference>
<keyword evidence="4" id="KW-1185">Reference proteome</keyword>
<dbReference type="BioCyc" id="BSUB633149:G1GM8-3097-MONOMER"/>
<dbReference type="AlphaFoldDB" id="D9QPC3"/>
<accession>D9QPC3</accession>
<evidence type="ECO:0000256" key="1">
    <source>
        <dbReference type="ARBA" id="ARBA00022676"/>
    </source>
</evidence>
<keyword evidence="2 3" id="KW-0808">Transferase</keyword>
<dbReference type="NCBIfam" id="TIGR00696">
    <property type="entry name" value="wecG_tagA_cpsF"/>
    <property type="match status" value="1"/>
</dbReference>
<evidence type="ECO:0000313" key="4">
    <source>
        <dbReference type="Proteomes" id="UP000002696"/>
    </source>
</evidence>
<dbReference type="GO" id="GO:0016758">
    <property type="term" value="F:hexosyltransferase activity"/>
    <property type="evidence" value="ECO:0007669"/>
    <property type="project" value="TreeGrafter"/>
</dbReference>
<dbReference type="Proteomes" id="UP000002696">
    <property type="component" value="Chromosome"/>
</dbReference>
<dbReference type="HOGENOM" id="CLU_063203_1_1_5"/>
<dbReference type="EMBL" id="CP002102">
    <property type="protein sequence ID" value="ADL02386.1"/>
    <property type="molecule type" value="Genomic_DNA"/>
</dbReference>
<dbReference type="CDD" id="cd06533">
    <property type="entry name" value="Glyco_transf_WecG_TagA"/>
    <property type="match status" value="1"/>
</dbReference>
<evidence type="ECO:0000256" key="2">
    <source>
        <dbReference type="ARBA" id="ARBA00022679"/>
    </source>
</evidence>
<name>D9QPC3_BRESC</name>
<dbReference type="Pfam" id="PF03808">
    <property type="entry name" value="Glyco_tran_WecG"/>
    <property type="match status" value="1"/>
</dbReference>
<dbReference type="InParanoid" id="D9QPC3"/>
<reference evidence="4" key="1">
    <citation type="journal article" date="2011" name="J. Bacteriol.">
        <title>Genome sequences of eight morphologically diverse alphaproteobacteria.</title>
        <authorList>
            <consortium name="US DOE Joint Genome Institute"/>
            <person name="Brown P.J."/>
            <person name="Kysela D.T."/>
            <person name="Buechlein A."/>
            <person name="Hemmerich C."/>
            <person name="Brun Y.V."/>
        </authorList>
    </citation>
    <scope>NUCLEOTIDE SEQUENCE [LARGE SCALE GENOMIC DNA]</scope>
    <source>
        <strain evidence="4">ATCC 15264 / DSM 4735 / LMG 14903 / NBRC 16000 / CB 81</strain>
    </source>
</reference>
<dbReference type="KEGG" id="bsb:Bresu_3080"/>
<gene>
    <name evidence="3" type="ordered locus">Bresu_3080</name>
</gene>
<dbReference type="PANTHER" id="PTHR34136">
    <property type="match status" value="1"/>
</dbReference>
<keyword evidence="1" id="KW-0328">Glycosyltransferase</keyword>
<sequence>MWDMVDLSPQPTDCAVLPDRRGAERRPIRAARRARERVRLLGQTMDLVRPEEVLHHVDTWVTEGRKAVVANHNLNSLNLIRRNPAMAAFYDRADLVEVDSAPLIAFARLLGVHGRAFHRCTYLDWRDHFWSLADRKRWRVMYLGGAPGVAETARQRLATCYPGTTIAVRDGYFDAAPESDGTASVLAEIAAFRPHILFVGMGMPRQEVWIGENLDALPDAVIFSVGAAFDYEAGFQSAAPRWMGPLGLEWLYRLVKDPQRLARRYLIEPWGLADLIVADVVTALRARLKP</sequence>
<dbReference type="PANTHER" id="PTHR34136:SF1">
    <property type="entry name" value="UDP-N-ACETYL-D-MANNOSAMINURONIC ACID TRANSFERASE"/>
    <property type="match status" value="1"/>
</dbReference>
<proteinExistence type="predicted"/>